<sequence>MVSIATAYNPALTPISSSNRSKMLAASSPVSILKTSKTGTKRKMDEVDFDVSRSSPTDRFNEVSAPSKKRARVTFDTKIQMQHAPSQVDSSTSAQNVGVVREAVRRAIHRHVSAGDSEAYDQIKAIFSADPKKADDPMYHYDLPSHTTLRHHLMGLLSHVASLDRDCSGLVNAIINSEWLGRDESYVKLYVRFLGNLAAAQGTYLASIFKMLLTPLGGVPRGTGKLPGYPIVPVSEIYSRVHMALRHVMRLIPAGSSTLSPILTQQFPYETDPAKSYVAYTRNIIQIFSYAPELQSDILALITEKLVKVDVQIQADLEDFEEELEEELLNVAADEEEELDSDDESDMSDDEDSEEQRVSAMKSNIHKVDGMIDVLFEYYTRSFTTGRHDDQENTLKLLLGHFESIILPTYKSRHTQFLLFHFSQSSPQLVHQFTATCTKLILHTQKPGITRQSAAAYLASFVARGAHIPGDVVREVFDTLANHLNEMRIAHEPGCRGPDLRRYAPFYSTTQALLYIFCFRWRDLTTAAAEGDSPEQVEELDPSEVAFPSHIKEVLHNAIHSRLNPLKICSPGIVNEFARIAHHFQFLYIFTLIETNKRVRISAFRNISSMSNFNNVGREIRAGDQLGYQLDAYFPFDPYQLPRSRRWLEGDYVEWRGIPGLDAADDSDSGADDDGDDDDENATGTDEE</sequence>
<dbReference type="GO" id="GO:0001042">
    <property type="term" value="F:RNA polymerase I core binding"/>
    <property type="evidence" value="ECO:0007669"/>
    <property type="project" value="TreeGrafter"/>
</dbReference>
<evidence type="ECO:0000256" key="2">
    <source>
        <dbReference type="SAM" id="MobiDB-lite"/>
    </source>
</evidence>
<evidence type="ECO:0000313" key="3">
    <source>
        <dbReference type="EMBL" id="KAJ5308423.1"/>
    </source>
</evidence>
<dbReference type="GO" id="GO:0006361">
    <property type="term" value="P:transcription initiation at RNA polymerase I promoter"/>
    <property type="evidence" value="ECO:0007669"/>
    <property type="project" value="InterPro"/>
</dbReference>
<dbReference type="Proteomes" id="UP001147746">
    <property type="component" value="Unassembled WGS sequence"/>
</dbReference>
<reference evidence="3" key="2">
    <citation type="journal article" date="2023" name="IMA Fungus">
        <title>Comparative genomic study of the Penicillium genus elucidates a diverse pangenome and 15 lateral gene transfer events.</title>
        <authorList>
            <person name="Petersen C."/>
            <person name="Sorensen T."/>
            <person name="Nielsen M.R."/>
            <person name="Sondergaard T.E."/>
            <person name="Sorensen J.L."/>
            <person name="Fitzpatrick D.A."/>
            <person name="Frisvad J.C."/>
            <person name="Nielsen K.L."/>
        </authorList>
    </citation>
    <scope>NUCLEOTIDE SEQUENCE</scope>
    <source>
        <strain evidence="3">IBT 21472</strain>
    </source>
</reference>
<feature type="compositionally biased region" description="Acidic residues" evidence="2">
    <location>
        <begin position="663"/>
        <end position="688"/>
    </location>
</feature>
<feature type="region of interest" description="Disordered" evidence="2">
    <location>
        <begin position="659"/>
        <end position="688"/>
    </location>
</feature>
<evidence type="ECO:0008006" key="5">
    <source>
        <dbReference type="Google" id="ProtNLM"/>
    </source>
</evidence>
<proteinExistence type="inferred from homology"/>
<dbReference type="AlphaFoldDB" id="A0A9W9PVS2"/>
<protein>
    <recommendedName>
        <fullName evidence="5">RNA polymerase I-specific transcription initiation factor rrn3</fullName>
    </recommendedName>
</protein>
<evidence type="ECO:0000256" key="1">
    <source>
        <dbReference type="ARBA" id="ARBA00010098"/>
    </source>
</evidence>
<dbReference type="GO" id="GO:0005634">
    <property type="term" value="C:nucleus"/>
    <property type="evidence" value="ECO:0007669"/>
    <property type="project" value="TreeGrafter"/>
</dbReference>
<keyword evidence="4" id="KW-1185">Reference proteome</keyword>
<feature type="compositionally biased region" description="Acidic residues" evidence="2">
    <location>
        <begin position="331"/>
        <end position="354"/>
    </location>
</feature>
<gene>
    <name evidence="3" type="ORF">N7476_009079</name>
</gene>
<feature type="region of interest" description="Disordered" evidence="2">
    <location>
        <begin position="331"/>
        <end position="358"/>
    </location>
</feature>
<comment type="caution">
    <text evidence="3">The sequence shown here is derived from an EMBL/GenBank/DDBJ whole genome shotgun (WGS) entry which is preliminary data.</text>
</comment>
<name>A0A9W9PVS2_9EURO</name>
<comment type="similarity">
    <text evidence="1">Belongs to the RRN3 family.</text>
</comment>
<reference evidence="3" key="1">
    <citation type="submission" date="2022-12" db="EMBL/GenBank/DDBJ databases">
        <authorList>
            <person name="Petersen C."/>
        </authorList>
    </citation>
    <scope>NUCLEOTIDE SEQUENCE</scope>
    <source>
        <strain evidence="3">IBT 21472</strain>
    </source>
</reference>
<dbReference type="EMBL" id="JAPZBO010000008">
    <property type="protein sequence ID" value="KAJ5308423.1"/>
    <property type="molecule type" value="Genomic_DNA"/>
</dbReference>
<dbReference type="PANTHER" id="PTHR12790:SF0">
    <property type="entry name" value="RNA POLYMERASE I-SPECIFIC TRANSCRIPTION INITIATION FACTOR RRN3-RELATED"/>
    <property type="match status" value="1"/>
</dbReference>
<accession>A0A9W9PVS2</accession>
<dbReference type="GO" id="GO:0001181">
    <property type="term" value="F:RNA polymerase I general transcription initiation factor activity"/>
    <property type="evidence" value="ECO:0007669"/>
    <property type="project" value="InterPro"/>
</dbReference>
<evidence type="ECO:0000313" key="4">
    <source>
        <dbReference type="Proteomes" id="UP001147746"/>
    </source>
</evidence>
<dbReference type="InterPro" id="IPR007991">
    <property type="entry name" value="RNA_pol_I_trans_ini_fac_RRN3"/>
</dbReference>
<dbReference type="Pfam" id="PF05327">
    <property type="entry name" value="RRN3"/>
    <property type="match status" value="1"/>
</dbReference>
<dbReference type="OrthoDB" id="26970at2759"/>
<dbReference type="PANTHER" id="PTHR12790">
    <property type="entry name" value="TRANSCRIPTION INITIATION FACTOR IA RRN3"/>
    <property type="match status" value="1"/>
</dbReference>
<organism evidence="3 4">
    <name type="scientific">Penicillium atrosanguineum</name>
    <dbReference type="NCBI Taxonomy" id="1132637"/>
    <lineage>
        <taxon>Eukaryota</taxon>
        <taxon>Fungi</taxon>
        <taxon>Dikarya</taxon>
        <taxon>Ascomycota</taxon>
        <taxon>Pezizomycotina</taxon>
        <taxon>Eurotiomycetes</taxon>
        <taxon>Eurotiomycetidae</taxon>
        <taxon>Eurotiales</taxon>
        <taxon>Aspergillaceae</taxon>
        <taxon>Penicillium</taxon>
    </lineage>
</organism>